<organism evidence="1">
    <name type="scientific">marine sediment metagenome</name>
    <dbReference type="NCBI Taxonomy" id="412755"/>
    <lineage>
        <taxon>unclassified sequences</taxon>
        <taxon>metagenomes</taxon>
        <taxon>ecological metagenomes</taxon>
    </lineage>
</organism>
<proteinExistence type="predicted"/>
<dbReference type="EMBL" id="LAZR01043944">
    <property type="protein sequence ID" value="KKL05868.1"/>
    <property type="molecule type" value="Genomic_DNA"/>
</dbReference>
<name>A0A0F9D196_9ZZZZ</name>
<evidence type="ECO:0000313" key="1">
    <source>
        <dbReference type="EMBL" id="KKL05868.1"/>
    </source>
</evidence>
<gene>
    <name evidence="1" type="ORF">LCGC14_2601720</name>
</gene>
<accession>A0A0F9D196</accession>
<comment type="caution">
    <text evidence="1">The sequence shown here is derived from an EMBL/GenBank/DDBJ whole genome shotgun (WGS) entry which is preliminary data.</text>
</comment>
<reference evidence="1" key="1">
    <citation type="journal article" date="2015" name="Nature">
        <title>Complex archaea that bridge the gap between prokaryotes and eukaryotes.</title>
        <authorList>
            <person name="Spang A."/>
            <person name="Saw J.H."/>
            <person name="Jorgensen S.L."/>
            <person name="Zaremba-Niedzwiedzka K."/>
            <person name="Martijn J."/>
            <person name="Lind A.E."/>
            <person name="van Eijk R."/>
            <person name="Schleper C."/>
            <person name="Guy L."/>
            <person name="Ettema T.J."/>
        </authorList>
    </citation>
    <scope>NUCLEOTIDE SEQUENCE</scope>
</reference>
<protein>
    <submittedName>
        <fullName evidence="1">Uncharacterized protein</fullName>
    </submittedName>
</protein>
<sequence>MPLSNEVKCRLEEAINWPRINVAMLHPRDIENIENAFRGLIENGMDYSINDMDIWLKTYFIGQHEETRKFILKLAKEVKDSHT</sequence>
<dbReference type="AlphaFoldDB" id="A0A0F9D196"/>